<keyword evidence="3" id="KW-1185">Reference proteome</keyword>
<evidence type="ECO:0000256" key="1">
    <source>
        <dbReference type="SAM" id="MobiDB-lite"/>
    </source>
</evidence>
<feature type="region of interest" description="Disordered" evidence="1">
    <location>
        <begin position="28"/>
        <end position="63"/>
    </location>
</feature>
<dbReference type="WBParaSite" id="GPUH_0001128301-mRNA-1">
    <property type="protein sequence ID" value="GPUH_0001128301-mRNA-1"/>
    <property type="gene ID" value="GPUH_0001128301"/>
</dbReference>
<evidence type="ECO:0000313" key="4">
    <source>
        <dbReference type="WBParaSite" id="GPUH_0001128301-mRNA-1"/>
    </source>
</evidence>
<evidence type="ECO:0000313" key="3">
    <source>
        <dbReference type="Proteomes" id="UP000271098"/>
    </source>
</evidence>
<protein>
    <submittedName>
        <fullName evidence="2 4">Uncharacterized protein</fullName>
    </submittedName>
</protein>
<accession>A0A183DRC9</accession>
<organism evidence="4">
    <name type="scientific">Gongylonema pulchrum</name>
    <dbReference type="NCBI Taxonomy" id="637853"/>
    <lineage>
        <taxon>Eukaryota</taxon>
        <taxon>Metazoa</taxon>
        <taxon>Ecdysozoa</taxon>
        <taxon>Nematoda</taxon>
        <taxon>Chromadorea</taxon>
        <taxon>Rhabditida</taxon>
        <taxon>Spirurina</taxon>
        <taxon>Spiruromorpha</taxon>
        <taxon>Spiruroidea</taxon>
        <taxon>Gongylonematidae</taxon>
        <taxon>Gongylonema</taxon>
    </lineage>
</organism>
<reference evidence="4" key="1">
    <citation type="submission" date="2016-06" db="UniProtKB">
        <authorList>
            <consortium name="WormBaseParasite"/>
        </authorList>
    </citation>
    <scope>IDENTIFICATION</scope>
</reference>
<evidence type="ECO:0000313" key="2">
    <source>
        <dbReference type="EMBL" id="VDN18560.1"/>
    </source>
</evidence>
<gene>
    <name evidence="2" type="ORF">GPUH_LOCUS11270</name>
</gene>
<dbReference type="EMBL" id="UYRT01078455">
    <property type="protein sequence ID" value="VDN18560.1"/>
    <property type="molecule type" value="Genomic_DNA"/>
</dbReference>
<feature type="compositionally biased region" description="Low complexity" evidence="1">
    <location>
        <begin position="42"/>
        <end position="54"/>
    </location>
</feature>
<name>A0A183DRC9_9BILA</name>
<proteinExistence type="predicted"/>
<sequence length="88" mass="9203">MSPASSTSSPSPFYRGIWRLTELKKKKHKKDSLTSCHSNSDEAGAAVAAAAAEGDSSQNRTQPVATAQIADEVLGSSQPSKGLVFILV</sequence>
<dbReference type="AlphaFoldDB" id="A0A183DRC9"/>
<dbReference type="Proteomes" id="UP000271098">
    <property type="component" value="Unassembled WGS sequence"/>
</dbReference>
<reference evidence="2 3" key="2">
    <citation type="submission" date="2018-11" db="EMBL/GenBank/DDBJ databases">
        <authorList>
            <consortium name="Pathogen Informatics"/>
        </authorList>
    </citation>
    <scope>NUCLEOTIDE SEQUENCE [LARGE SCALE GENOMIC DNA]</scope>
</reference>